<evidence type="ECO:0000313" key="5">
    <source>
        <dbReference type="Proteomes" id="UP000593591"/>
    </source>
</evidence>
<dbReference type="AlphaFoldDB" id="A0A840SIZ2"/>
<sequence>MKKYFILLALILCSGYFFSLDSQYFSSNKKIDYLYVKSPEGLRIRNKPDLSGDRTGVLYDRMRVKIISVGKEITIDGIKSNWIKILLPIETVQADENVYGWVFGGYLTDKAEPFSTESWTDNDLKRYLCRFSWVTGTGNRSYYQFNLNNSYSVNLLESGLGGFGEYSVSLKNKTITVKSRYADEDSESEIITDVYKIIKIEEDKLTLNIKGYEFIFIPSINQKVFYEILTQEKFNPGLFYLPSYYALMFPFSSDLIKKIDSRDFINKSMDNLIKMGIYVEDEEYEKAYNSYWN</sequence>
<name>A0A840SIZ2_9SPIR</name>
<dbReference type="KEGG" id="trc:DYE49_09965"/>
<dbReference type="PROSITE" id="PS51781">
    <property type="entry name" value="SH3B"/>
    <property type="match status" value="1"/>
</dbReference>
<dbReference type="Proteomes" id="UP000593591">
    <property type="component" value="Chromosome"/>
</dbReference>
<dbReference type="EMBL" id="CP031517">
    <property type="protein sequence ID" value="QOS40755.1"/>
    <property type="molecule type" value="Genomic_DNA"/>
</dbReference>
<dbReference type="Gene3D" id="2.30.30.40">
    <property type="entry name" value="SH3 Domains"/>
    <property type="match status" value="1"/>
</dbReference>
<reference evidence="2 4" key="2">
    <citation type="submission" date="2020-08" db="EMBL/GenBank/DDBJ databases">
        <title>Genomic Encyclopedia of Type Strains, Phase IV (KMG-IV): sequencing the most valuable type-strain genomes for metagenomic binning, comparative biology and taxonomic classification.</title>
        <authorList>
            <person name="Goeker M."/>
        </authorList>
    </citation>
    <scope>NUCLEOTIDE SEQUENCE [LARGE SCALE GENOMIC DNA]</scope>
    <source>
        <strain evidence="2 4">DSM 103679</strain>
    </source>
</reference>
<reference evidence="3 5" key="1">
    <citation type="submission" date="2018-08" db="EMBL/GenBank/DDBJ databases">
        <title>The first complete genome of Treponema rectale (CHPAT), a commensal spirochete of the bovine rectum.</title>
        <authorList>
            <person name="Staton G.J."/>
            <person name="Clegg S.R."/>
            <person name="Carter S.D."/>
            <person name="Radford A.D."/>
            <person name="Darby A."/>
            <person name="Hall N."/>
            <person name="Birtles R.J."/>
            <person name="Evans N.J."/>
        </authorList>
    </citation>
    <scope>NUCLEOTIDE SEQUENCE [LARGE SCALE GENOMIC DNA]</scope>
    <source>
        <strain evidence="3 5">CHPA</strain>
    </source>
</reference>
<dbReference type="Proteomes" id="UP000578697">
    <property type="component" value="Unassembled WGS sequence"/>
</dbReference>
<gene>
    <name evidence="3" type="ORF">DYE49_09965</name>
    <name evidence="2" type="ORF">HNP77_001730</name>
</gene>
<accession>A0A840SIZ2</accession>
<dbReference type="RefSeq" id="WP_184652771.1">
    <property type="nucleotide sequence ID" value="NZ_JACHFR010000002.1"/>
</dbReference>
<evidence type="ECO:0000313" key="2">
    <source>
        <dbReference type="EMBL" id="MBB5219361.1"/>
    </source>
</evidence>
<evidence type="ECO:0000313" key="4">
    <source>
        <dbReference type="Proteomes" id="UP000578697"/>
    </source>
</evidence>
<evidence type="ECO:0000259" key="1">
    <source>
        <dbReference type="PROSITE" id="PS51781"/>
    </source>
</evidence>
<dbReference type="EMBL" id="JACHFR010000002">
    <property type="protein sequence ID" value="MBB5219361.1"/>
    <property type="molecule type" value="Genomic_DNA"/>
</dbReference>
<feature type="domain" description="SH3b" evidence="1">
    <location>
        <begin position="31"/>
        <end position="111"/>
    </location>
</feature>
<organism evidence="2 4">
    <name type="scientific">Treponema rectale</name>
    <dbReference type="NCBI Taxonomy" id="744512"/>
    <lineage>
        <taxon>Bacteria</taxon>
        <taxon>Pseudomonadati</taxon>
        <taxon>Spirochaetota</taxon>
        <taxon>Spirochaetia</taxon>
        <taxon>Spirochaetales</taxon>
        <taxon>Treponemataceae</taxon>
        <taxon>Treponema</taxon>
    </lineage>
</organism>
<dbReference type="InterPro" id="IPR003646">
    <property type="entry name" value="SH3-like_bac-type"/>
</dbReference>
<keyword evidence="4" id="KW-1185">Reference proteome</keyword>
<evidence type="ECO:0000313" key="3">
    <source>
        <dbReference type="EMBL" id="QOS40755.1"/>
    </source>
</evidence>
<proteinExistence type="predicted"/>
<protein>
    <submittedName>
        <fullName evidence="3">SH3 domain-containing protein</fullName>
    </submittedName>
</protein>